<dbReference type="AlphaFoldDB" id="A0A7W5AHF7"/>
<dbReference type="SUPFAM" id="SSF52540">
    <property type="entry name" value="P-loop containing nucleoside triphosphate hydrolases"/>
    <property type="match status" value="1"/>
</dbReference>
<proteinExistence type="predicted"/>
<evidence type="ECO:0008006" key="3">
    <source>
        <dbReference type="Google" id="ProtNLM"/>
    </source>
</evidence>
<dbReference type="RefSeq" id="WP_183221818.1">
    <property type="nucleotide sequence ID" value="NZ_BMPW01000007.1"/>
</dbReference>
<evidence type="ECO:0000313" key="2">
    <source>
        <dbReference type="Proteomes" id="UP000590749"/>
    </source>
</evidence>
<protein>
    <recommendedName>
        <fullName evidence="3">DUF1611 domain-containing protein</fullName>
    </recommendedName>
</protein>
<reference evidence="1 2" key="1">
    <citation type="submission" date="2020-08" db="EMBL/GenBank/DDBJ databases">
        <title>Genomic Encyclopedia of Type Strains, Phase III (KMG-III): the genomes of soil and plant-associated and newly described type strains.</title>
        <authorList>
            <person name="Whitman W."/>
        </authorList>
    </citation>
    <scope>NUCLEOTIDE SEQUENCE [LARGE SCALE GENOMIC DNA]</scope>
    <source>
        <strain evidence="1 2">CECT 3287</strain>
    </source>
</reference>
<comment type="caution">
    <text evidence="1">The sequence shown here is derived from an EMBL/GenBank/DDBJ whole genome shotgun (WGS) entry which is preliminary data.</text>
</comment>
<accession>A0A7W5AHF7</accession>
<keyword evidence="2" id="KW-1185">Reference proteome</keyword>
<organism evidence="1 2">
    <name type="scientific">Actinoplanes campanulatus</name>
    <dbReference type="NCBI Taxonomy" id="113559"/>
    <lineage>
        <taxon>Bacteria</taxon>
        <taxon>Bacillati</taxon>
        <taxon>Actinomycetota</taxon>
        <taxon>Actinomycetes</taxon>
        <taxon>Micromonosporales</taxon>
        <taxon>Micromonosporaceae</taxon>
        <taxon>Actinoplanes</taxon>
    </lineage>
</organism>
<gene>
    <name evidence="1" type="ORF">FHR83_004028</name>
</gene>
<dbReference type="InterPro" id="IPR027417">
    <property type="entry name" value="P-loop_NTPase"/>
</dbReference>
<name>A0A7W5AHF7_9ACTN</name>
<dbReference type="Proteomes" id="UP000590749">
    <property type="component" value="Unassembled WGS sequence"/>
</dbReference>
<dbReference type="EMBL" id="JACHXF010000008">
    <property type="protein sequence ID" value="MBB3096358.1"/>
    <property type="molecule type" value="Genomic_DNA"/>
</dbReference>
<sequence>MDFAPTKTGWMTRRIPAGLDVTWLPIGSPIVGDVLACEVITPSLLRHLDTADGRRAMLYPGDRITCVVGARYSTSILQGRARVTGDVTEMLSASGLCGEVVGRSAEVAPPTTLRVLAQAHHAGRPLNVRSFLLPPAQPIGPKPTWIVVAGSAMDAGKTTACASIIHGLTGAGYRVGAAKLTGTASPRDLSSYRDAGADPVLEFLDMGWPSTDGCDRADLAAIVAGLTGQLQAAAVQVGVLEIADGLLQRETELILRALSGWLGPAHIVLATRESLAAVAGVRQLRQMGHDVLAVTGVVTNSPLACQEVDLAGAGPCIPTAGLGTVVASLVEQLGDRHAGRPAPVAAA</sequence>
<evidence type="ECO:0000313" key="1">
    <source>
        <dbReference type="EMBL" id="MBB3096358.1"/>
    </source>
</evidence>
<dbReference type="Gene3D" id="3.40.50.300">
    <property type="entry name" value="P-loop containing nucleotide triphosphate hydrolases"/>
    <property type="match status" value="1"/>
</dbReference>